<evidence type="ECO:0000256" key="1">
    <source>
        <dbReference type="ARBA" id="ARBA00006974"/>
    </source>
</evidence>
<gene>
    <name evidence="3" type="ORF">R1flu_003217</name>
</gene>
<dbReference type="InterPro" id="IPR003676">
    <property type="entry name" value="SAUR_fam"/>
</dbReference>
<dbReference type="EMBL" id="JBHFFA010000006">
    <property type="protein sequence ID" value="KAL2623012.1"/>
    <property type="molecule type" value="Genomic_DNA"/>
</dbReference>
<comment type="caution">
    <text evidence="3">The sequence shown here is derived from an EMBL/GenBank/DDBJ whole genome shotgun (WGS) entry which is preliminary data.</text>
</comment>
<proteinExistence type="inferred from homology"/>
<evidence type="ECO:0000256" key="2">
    <source>
        <dbReference type="SAM" id="MobiDB-lite"/>
    </source>
</evidence>
<name>A0ABD1YBT3_9MARC</name>
<evidence type="ECO:0000313" key="3">
    <source>
        <dbReference type="EMBL" id="KAL2623012.1"/>
    </source>
</evidence>
<protein>
    <recommendedName>
        <fullName evidence="5">Small auxin up regulated protein</fullName>
    </recommendedName>
</protein>
<organism evidence="3 4">
    <name type="scientific">Riccia fluitans</name>
    <dbReference type="NCBI Taxonomy" id="41844"/>
    <lineage>
        <taxon>Eukaryota</taxon>
        <taxon>Viridiplantae</taxon>
        <taxon>Streptophyta</taxon>
        <taxon>Embryophyta</taxon>
        <taxon>Marchantiophyta</taxon>
        <taxon>Marchantiopsida</taxon>
        <taxon>Marchantiidae</taxon>
        <taxon>Marchantiales</taxon>
        <taxon>Ricciaceae</taxon>
        <taxon>Riccia</taxon>
    </lineage>
</organism>
<dbReference type="Pfam" id="PF02519">
    <property type="entry name" value="Auxin_inducible"/>
    <property type="match status" value="1"/>
</dbReference>
<dbReference type="PANTHER" id="PTHR31374">
    <property type="entry name" value="AUXIN-INDUCED PROTEIN-LIKE-RELATED"/>
    <property type="match status" value="1"/>
</dbReference>
<evidence type="ECO:0000313" key="4">
    <source>
        <dbReference type="Proteomes" id="UP001605036"/>
    </source>
</evidence>
<dbReference type="Proteomes" id="UP001605036">
    <property type="component" value="Unassembled WGS sequence"/>
</dbReference>
<accession>A0ABD1YBT3</accession>
<sequence length="143" mass="16001">MRRVQSLTRTSSAPMATSDGEGSSNKLLTKSKSGRLFSAFAIRRSRSMPRVDSPPADVPQGSLPVYVGSERKRFVISTKYLSHPLFKALLKRSEEEFGFNHQGGLAIACDPQMFEHLLWVIGSDNPAVRDDQKLDDLLDLYSW</sequence>
<dbReference type="AlphaFoldDB" id="A0ABD1YBT3"/>
<reference evidence="3 4" key="1">
    <citation type="submission" date="2024-09" db="EMBL/GenBank/DDBJ databases">
        <title>Chromosome-scale assembly of Riccia fluitans.</title>
        <authorList>
            <person name="Paukszto L."/>
            <person name="Sawicki J."/>
            <person name="Karawczyk K."/>
            <person name="Piernik-Szablinska J."/>
            <person name="Szczecinska M."/>
            <person name="Mazdziarz M."/>
        </authorList>
    </citation>
    <scope>NUCLEOTIDE SEQUENCE [LARGE SCALE GENOMIC DNA]</scope>
    <source>
        <strain evidence="3">Rf_01</strain>
        <tissue evidence="3">Aerial parts of the thallus</tissue>
    </source>
</reference>
<dbReference type="PANTHER" id="PTHR31374:SF32">
    <property type="entry name" value="SAUR FAMILY PROTEIN"/>
    <property type="match status" value="1"/>
</dbReference>
<comment type="similarity">
    <text evidence="1">Belongs to the ARG7 family.</text>
</comment>
<keyword evidence="4" id="KW-1185">Reference proteome</keyword>
<evidence type="ECO:0008006" key="5">
    <source>
        <dbReference type="Google" id="ProtNLM"/>
    </source>
</evidence>
<feature type="region of interest" description="Disordered" evidence="2">
    <location>
        <begin position="1"/>
        <end position="30"/>
    </location>
</feature>